<dbReference type="OrthoDB" id="5575144at2759"/>
<proteinExistence type="predicted"/>
<evidence type="ECO:0000313" key="4">
    <source>
        <dbReference type="Proteomes" id="UP000277580"/>
    </source>
</evidence>
<feature type="region of interest" description="Disordered" evidence="1">
    <location>
        <begin position="333"/>
        <end position="494"/>
    </location>
</feature>
<feature type="compositionally biased region" description="Low complexity" evidence="1">
    <location>
        <begin position="442"/>
        <end position="453"/>
    </location>
</feature>
<evidence type="ECO:0000256" key="1">
    <source>
        <dbReference type="SAM" id="MobiDB-lite"/>
    </source>
</evidence>
<sequence>MRDGNFTHLSIPESFCSVSLISYRPASRYLHVSLIFNFPHRFYLDSPFWLSGWHARCVRVLVTWRHMTRVRRPCPRCVSLGKQDSCRDVQHKKRGRPRLRDERTHSFEVGQIGSIQSHRAETVVSPLSSPTAITAPYRTGTHRVLKSQSNDSRFRRASLTPREETLGGQNAGYFDDRPSPITPRFNLPSPVPNAIAYLTTDLVVAKSTQSVHELLGYTAAELNGVRSLFDIVLSNDRDKLYRLSRRIQEEMSERGPNYLPPLSSHSVYAAIQNVTQSDIPSAIQGSKDLQETLHLRHPDGRYLRTRVQINLAKTSVFFVVVVFSLSTGIPPPLQFNNQPAPYQNQERVYTPGHSIPPISSPPFVGPSQQRLQGEPSGPQSPYSLHPHMALRSPIDSRPRTMQSDFPSLAQYANASAPSPGFPPVRRPVSPVSTGTVYENSEPPINLQLPPLQLKRVESNGNDWDRNHLNSSSDRRQSDSSTPRRERIDVHEMLE</sequence>
<dbReference type="InterPro" id="IPR000014">
    <property type="entry name" value="PAS"/>
</dbReference>
<evidence type="ECO:0000259" key="2">
    <source>
        <dbReference type="PROSITE" id="PS50112"/>
    </source>
</evidence>
<dbReference type="Gene3D" id="3.30.450.20">
    <property type="entry name" value="PAS domain"/>
    <property type="match status" value="1"/>
</dbReference>
<dbReference type="AlphaFoldDB" id="A0A3N4KMF4"/>
<feature type="domain" description="PAS" evidence="2">
    <location>
        <begin position="208"/>
        <end position="254"/>
    </location>
</feature>
<feature type="compositionally biased region" description="Basic and acidic residues" evidence="1">
    <location>
        <begin position="454"/>
        <end position="494"/>
    </location>
</feature>
<dbReference type="InParanoid" id="A0A3N4KMF4"/>
<keyword evidence="4" id="KW-1185">Reference proteome</keyword>
<accession>A0A3N4KMF4</accession>
<reference evidence="3 4" key="1">
    <citation type="journal article" date="2018" name="Nat. Ecol. Evol.">
        <title>Pezizomycetes genomes reveal the molecular basis of ectomycorrhizal truffle lifestyle.</title>
        <authorList>
            <person name="Murat C."/>
            <person name="Payen T."/>
            <person name="Noel B."/>
            <person name="Kuo A."/>
            <person name="Morin E."/>
            <person name="Chen J."/>
            <person name="Kohler A."/>
            <person name="Krizsan K."/>
            <person name="Balestrini R."/>
            <person name="Da Silva C."/>
            <person name="Montanini B."/>
            <person name="Hainaut M."/>
            <person name="Levati E."/>
            <person name="Barry K.W."/>
            <person name="Belfiori B."/>
            <person name="Cichocki N."/>
            <person name="Clum A."/>
            <person name="Dockter R.B."/>
            <person name="Fauchery L."/>
            <person name="Guy J."/>
            <person name="Iotti M."/>
            <person name="Le Tacon F."/>
            <person name="Lindquist E.A."/>
            <person name="Lipzen A."/>
            <person name="Malagnac F."/>
            <person name="Mello A."/>
            <person name="Molinier V."/>
            <person name="Miyauchi S."/>
            <person name="Poulain J."/>
            <person name="Riccioni C."/>
            <person name="Rubini A."/>
            <person name="Sitrit Y."/>
            <person name="Splivallo R."/>
            <person name="Traeger S."/>
            <person name="Wang M."/>
            <person name="Zifcakova L."/>
            <person name="Wipf D."/>
            <person name="Zambonelli A."/>
            <person name="Paolocci F."/>
            <person name="Nowrousian M."/>
            <person name="Ottonello S."/>
            <person name="Baldrian P."/>
            <person name="Spatafora J.W."/>
            <person name="Henrissat B."/>
            <person name="Nagy L.G."/>
            <person name="Aury J.M."/>
            <person name="Wincker P."/>
            <person name="Grigoriev I.V."/>
            <person name="Bonfante P."/>
            <person name="Martin F.M."/>
        </authorList>
    </citation>
    <scope>NUCLEOTIDE SEQUENCE [LARGE SCALE GENOMIC DNA]</scope>
    <source>
        <strain evidence="3 4">CCBAS932</strain>
    </source>
</reference>
<gene>
    <name evidence="3" type="ORF">P167DRAFT_249947</name>
</gene>
<name>A0A3N4KMF4_9PEZI</name>
<protein>
    <recommendedName>
        <fullName evidence="2">PAS domain-containing protein</fullName>
    </recommendedName>
</protein>
<feature type="compositionally biased region" description="Polar residues" evidence="1">
    <location>
        <begin position="399"/>
        <end position="416"/>
    </location>
</feature>
<dbReference type="EMBL" id="ML119142">
    <property type="protein sequence ID" value="RPB10598.1"/>
    <property type="molecule type" value="Genomic_DNA"/>
</dbReference>
<dbReference type="PROSITE" id="PS50112">
    <property type="entry name" value="PAS"/>
    <property type="match status" value="1"/>
</dbReference>
<organism evidence="3 4">
    <name type="scientific">Morchella conica CCBAS932</name>
    <dbReference type="NCBI Taxonomy" id="1392247"/>
    <lineage>
        <taxon>Eukaryota</taxon>
        <taxon>Fungi</taxon>
        <taxon>Dikarya</taxon>
        <taxon>Ascomycota</taxon>
        <taxon>Pezizomycotina</taxon>
        <taxon>Pezizomycetes</taxon>
        <taxon>Pezizales</taxon>
        <taxon>Morchellaceae</taxon>
        <taxon>Morchella</taxon>
    </lineage>
</organism>
<evidence type="ECO:0000313" key="3">
    <source>
        <dbReference type="EMBL" id="RPB10598.1"/>
    </source>
</evidence>
<dbReference type="Proteomes" id="UP000277580">
    <property type="component" value="Unassembled WGS sequence"/>
</dbReference>
<feature type="compositionally biased region" description="Polar residues" evidence="1">
    <location>
        <begin position="334"/>
        <end position="347"/>
    </location>
</feature>